<evidence type="ECO:0000313" key="2">
    <source>
        <dbReference type="Proteomes" id="UP000829998"/>
    </source>
</evidence>
<evidence type="ECO:0000313" key="1">
    <source>
        <dbReference type="EMBL" id="UPZ17873.1"/>
    </source>
</evidence>
<reference evidence="1 2" key="1">
    <citation type="submission" date="2022-04" db="EMBL/GenBank/DDBJ databases">
        <authorList>
            <person name="Ra J.-S."/>
            <person name="Kim S.-B."/>
        </authorList>
    </citation>
    <scope>NUCLEOTIDE SEQUENCE [LARGE SCALE GENOMIC DNA]</scope>
    <source>
        <strain evidence="1 2">MMS21-Er5</strain>
    </source>
</reference>
<keyword evidence="2" id="KW-1185">Reference proteome</keyword>
<name>A0ABY4LXS1_9FLAO</name>
<proteinExistence type="predicted"/>
<gene>
    <name evidence="1" type="ORF">M0M44_11105</name>
</gene>
<evidence type="ECO:0008006" key="3">
    <source>
        <dbReference type="Google" id="ProtNLM"/>
    </source>
</evidence>
<dbReference type="Pfam" id="PF19264">
    <property type="entry name" value="DUF5907"/>
    <property type="match status" value="4"/>
</dbReference>
<sequence>MKRLIFTTTMFGLILYCQAQTKIGGSGIATKADALVEMGDDVGNKKGLVIPRVPLTATNSALPMTSHIAGMTVYNTATSGTFPYNVVPGFYYNDGLKWVLANPSDVPNATTAATGKVQLAGDLAGTGTTALVPKVSGLQGTPVSGTAPVNGQILSYNGTSWSPITPSVFSEADGVVGNEVADVLANGGLTRSGSGTNADPYKIGMTSGTASGQVMQWNGTGWSASDIPNATTAATGKVQLAGDLAGSGTTALVPKVSGLQGTPVSGTAPVNGQILSFNGTSWSPITPSAFSEADGIVGNEVADVLANGGLTRSGSGTNADPYKIGMTSGTASGQVMQWNGTGWSASDIPNATTAATGKVQLAGDLAGSGTTALVPKVSGLQGTPVSGTAPVNGQILSFNGTSWSPITPSAFSEADGIVGNEVADVLANGGLTRSGSGTNADPYKIGITSGTASGQVMQWNGTGWSASDIPNATTAATGKVQLAGDLAGSGTTALVPKVSGLQGTPVSGTAPVNGQILSFNGTSWSPITPSAFSEADGVVGNEVTDVLANRGLTRSGTGTNADPFKIGMTSGTVSGQVMQWNGTGWVLSTPSNGTVTSVTGTLPIAVASGTTAPVISLNSLGVSNGFLAANAVTTDKILDGTIVNADLAAGTGGIYKGSGSLSGPTVVTGGANSFAFTSTSTATNAFSVDGTTFSLDAQNNRVGMGTASPTTTLHLFSGTSGALRIEDGTQSIGKVLTSDANGVATWAASGVNTFTGVVPSVYSPFGTAPGVTYLNAYIDLPIGKFFIYTGVLVNGNNQPNTNYAARLSYSSASNSYSTSGFSYIGSFLMLNLSSNGAGAITSSSIMFASGFVKVNITTPTRLYLMDVDSVGFGNVGHLEDSGENYIFAIQANN</sequence>
<dbReference type="RefSeq" id="WP_248729811.1">
    <property type="nucleotide sequence ID" value="NZ_CP096829.1"/>
</dbReference>
<protein>
    <recommendedName>
        <fullName evidence="3">C1q domain-containing protein</fullName>
    </recommendedName>
</protein>
<organism evidence="1 2">
    <name type="scientific">Flavobacterium humidisoli</name>
    <dbReference type="NCBI Taxonomy" id="2937442"/>
    <lineage>
        <taxon>Bacteria</taxon>
        <taxon>Pseudomonadati</taxon>
        <taxon>Bacteroidota</taxon>
        <taxon>Flavobacteriia</taxon>
        <taxon>Flavobacteriales</taxon>
        <taxon>Flavobacteriaceae</taxon>
        <taxon>Flavobacterium</taxon>
    </lineage>
</organism>
<dbReference type="EMBL" id="CP096829">
    <property type="protein sequence ID" value="UPZ17873.1"/>
    <property type="molecule type" value="Genomic_DNA"/>
</dbReference>
<accession>A0ABY4LXS1</accession>
<dbReference type="InterPro" id="IPR045571">
    <property type="entry name" value="DUF5907"/>
</dbReference>
<dbReference type="Proteomes" id="UP000829998">
    <property type="component" value="Chromosome"/>
</dbReference>